<name>A0A8J3JPN5_9ACTN</name>
<proteinExistence type="predicted"/>
<protein>
    <recommendedName>
        <fullName evidence="3">ARB-07466-like C-terminal domain-containing protein</fullName>
    </recommendedName>
</protein>
<dbReference type="Proteomes" id="UP000601223">
    <property type="component" value="Unassembled WGS sequence"/>
</dbReference>
<evidence type="ECO:0000256" key="1">
    <source>
        <dbReference type="SAM" id="Coils"/>
    </source>
</evidence>
<comment type="caution">
    <text evidence="4">The sequence shown here is derived from an EMBL/GenBank/DDBJ whole genome shotgun (WGS) entry which is preliminary data.</text>
</comment>
<dbReference type="Pfam" id="PF26571">
    <property type="entry name" value="VldE"/>
    <property type="match status" value="1"/>
</dbReference>
<evidence type="ECO:0000313" key="5">
    <source>
        <dbReference type="Proteomes" id="UP000601223"/>
    </source>
</evidence>
<dbReference type="InterPro" id="IPR058593">
    <property type="entry name" value="ARB_07466-like_C"/>
</dbReference>
<sequence length="348" mass="38088">MTLTVRPRRRFRSVPAFLVSALAAAVLVTGVPSAAMAEPNEVGSSKVAQMRKTLDSAAAQYLEAEGLLEASKTQQRELNQKLAAAENRYARSRASIVKYAAEAYKSGRLGVVGVMLNATSPDEFMSRTAALERMTARDEARISEFVAARTEIDQTKGAIDAQVKEQSKQLAEMTKLRKATERALSAVGGYAVDGWVDPYAPTAAAAKRNRDGSWPKESCSVDDPTPANGCITPRTKHALLQAQRWYHYYVSCYRPGDMYEHPKGRACDFSSEPNGFKNFSSRGENKLYGDKLASFFVKNANRLGVMYVIWYCKVWVAGSGWKHYSAAGGNCGDSPAGDHTNHVHVSIL</sequence>
<dbReference type="EMBL" id="BONF01000020">
    <property type="protein sequence ID" value="GIF82533.1"/>
    <property type="molecule type" value="Genomic_DNA"/>
</dbReference>
<evidence type="ECO:0000259" key="3">
    <source>
        <dbReference type="Pfam" id="PF26571"/>
    </source>
</evidence>
<feature type="chain" id="PRO_5035316071" description="ARB-07466-like C-terminal domain-containing protein" evidence="2">
    <location>
        <begin position="38"/>
        <end position="348"/>
    </location>
</feature>
<reference evidence="4 5" key="1">
    <citation type="submission" date="2021-01" db="EMBL/GenBank/DDBJ databases">
        <title>Whole genome shotgun sequence of Catellatospora bangladeshensis NBRC 107357.</title>
        <authorList>
            <person name="Komaki H."/>
            <person name="Tamura T."/>
        </authorList>
    </citation>
    <scope>NUCLEOTIDE SEQUENCE [LARGE SCALE GENOMIC DNA]</scope>
    <source>
        <strain evidence="4 5">NBRC 107357</strain>
    </source>
</reference>
<dbReference type="RefSeq" id="WP_239125867.1">
    <property type="nucleotide sequence ID" value="NZ_BONF01000020.1"/>
</dbReference>
<evidence type="ECO:0000313" key="4">
    <source>
        <dbReference type="EMBL" id="GIF82533.1"/>
    </source>
</evidence>
<keyword evidence="2" id="KW-0732">Signal</keyword>
<dbReference type="AlphaFoldDB" id="A0A8J3JPN5"/>
<organism evidence="4 5">
    <name type="scientific">Catellatospora bangladeshensis</name>
    <dbReference type="NCBI Taxonomy" id="310355"/>
    <lineage>
        <taxon>Bacteria</taxon>
        <taxon>Bacillati</taxon>
        <taxon>Actinomycetota</taxon>
        <taxon>Actinomycetes</taxon>
        <taxon>Micromonosporales</taxon>
        <taxon>Micromonosporaceae</taxon>
        <taxon>Catellatospora</taxon>
    </lineage>
</organism>
<feature type="signal peptide" evidence="2">
    <location>
        <begin position="1"/>
        <end position="37"/>
    </location>
</feature>
<accession>A0A8J3JPN5</accession>
<gene>
    <name evidence="4" type="ORF">Cba03nite_38820</name>
</gene>
<dbReference type="Gene3D" id="6.10.250.3150">
    <property type="match status" value="1"/>
</dbReference>
<keyword evidence="1" id="KW-0175">Coiled coil</keyword>
<feature type="domain" description="ARB-07466-like C-terminal" evidence="3">
    <location>
        <begin position="228"/>
        <end position="330"/>
    </location>
</feature>
<evidence type="ECO:0000256" key="2">
    <source>
        <dbReference type="SAM" id="SignalP"/>
    </source>
</evidence>
<keyword evidence="5" id="KW-1185">Reference proteome</keyword>
<feature type="coiled-coil region" evidence="1">
    <location>
        <begin position="68"/>
        <end position="95"/>
    </location>
</feature>